<feature type="non-terminal residue" evidence="1">
    <location>
        <position position="1"/>
    </location>
</feature>
<feature type="non-terminal residue" evidence="1">
    <location>
        <position position="124"/>
    </location>
</feature>
<name>A0A9P6AWD6_9AGAM</name>
<proteinExistence type="predicted"/>
<comment type="caution">
    <text evidence="1">The sequence shown here is derived from an EMBL/GenBank/DDBJ whole genome shotgun (WGS) entry which is preliminary data.</text>
</comment>
<evidence type="ECO:0000313" key="2">
    <source>
        <dbReference type="Proteomes" id="UP000886523"/>
    </source>
</evidence>
<organism evidence="1 2">
    <name type="scientific">Hydnum rufescens UP504</name>
    <dbReference type="NCBI Taxonomy" id="1448309"/>
    <lineage>
        <taxon>Eukaryota</taxon>
        <taxon>Fungi</taxon>
        <taxon>Dikarya</taxon>
        <taxon>Basidiomycota</taxon>
        <taxon>Agaricomycotina</taxon>
        <taxon>Agaricomycetes</taxon>
        <taxon>Cantharellales</taxon>
        <taxon>Hydnaceae</taxon>
        <taxon>Hydnum</taxon>
    </lineage>
</organism>
<protein>
    <submittedName>
        <fullName evidence="1">Uncharacterized protein</fullName>
    </submittedName>
</protein>
<evidence type="ECO:0000313" key="1">
    <source>
        <dbReference type="EMBL" id="KAF9513140.1"/>
    </source>
</evidence>
<accession>A0A9P6AWD6</accession>
<dbReference type="Proteomes" id="UP000886523">
    <property type="component" value="Unassembled WGS sequence"/>
</dbReference>
<dbReference type="EMBL" id="MU128977">
    <property type="protein sequence ID" value="KAF9513140.1"/>
    <property type="molecule type" value="Genomic_DNA"/>
</dbReference>
<gene>
    <name evidence="1" type="ORF">BS47DRAFT_1344682</name>
</gene>
<dbReference type="AlphaFoldDB" id="A0A9P6AWD6"/>
<keyword evidence="2" id="KW-1185">Reference proteome</keyword>
<sequence>ADFTEGGPTGALRTDTADNYMGKALSRQEKDGGCHFHERHRTNYTGICELLLVTIMGFTKEITDQFTRKWAPDGLCVLCLKRPAPMAFNPSEILRHANACTVWLFAYLLMFSHGDSAVQGQLQV</sequence>
<reference evidence="1" key="1">
    <citation type="journal article" date="2020" name="Nat. Commun.">
        <title>Large-scale genome sequencing of mycorrhizal fungi provides insights into the early evolution of symbiotic traits.</title>
        <authorList>
            <person name="Miyauchi S."/>
            <person name="Kiss E."/>
            <person name="Kuo A."/>
            <person name="Drula E."/>
            <person name="Kohler A."/>
            <person name="Sanchez-Garcia M."/>
            <person name="Morin E."/>
            <person name="Andreopoulos B."/>
            <person name="Barry K.W."/>
            <person name="Bonito G."/>
            <person name="Buee M."/>
            <person name="Carver A."/>
            <person name="Chen C."/>
            <person name="Cichocki N."/>
            <person name="Clum A."/>
            <person name="Culley D."/>
            <person name="Crous P.W."/>
            <person name="Fauchery L."/>
            <person name="Girlanda M."/>
            <person name="Hayes R.D."/>
            <person name="Keri Z."/>
            <person name="LaButti K."/>
            <person name="Lipzen A."/>
            <person name="Lombard V."/>
            <person name="Magnuson J."/>
            <person name="Maillard F."/>
            <person name="Murat C."/>
            <person name="Nolan M."/>
            <person name="Ohm R.A."/>
            <person name="Pangilinan J."/>
            <person name="Pereira M.F."/>
            <person name="Perotto S."/>
            <person name="Peter M."/>
            <person name="Pfister S."/>
            <person name="Riley R."/>
            <person name="Sitrit Y."/>
            <person name="Stielow J.B."/>
            <person name="Szollosi G."/>
            <person name="Zifcakova L."/>
            <person name="Stursova M."/>
            <person name="Spatafora J.W."/>
            <person name="Tedersoo L."/>
            <person name="Vaario L.M."/>
            <person name="Yamada A."/>
            <person name="Yan M."/>
            <person name="Wang P."/>
            <person name="Xu J."/>
            <person name="Bruns T."/>
            <person name="Baldrian P."/>
            <person name="Vilgalys R."/>
            <person name="Dunand C."/>
            <person name="Henrissat B."/>
            <person name="Grigoriev I.V."/>
            <person name="Hibbett D."/>
            <person name="Nagy L.G."/>
            <person name="Martin F.M."/>
        </authorList>
    </citation>
    <scope>NUCLEOTIDE SEQUENCE</scope>
    <source>
        <strain evidence="1">UP504</strain>
    </source>
</reference>